<dbReference type="GO" id="GO:0016226">
    <property type="term" value="P:iron-sulfur cluster assembly"/>
    <property type="evidence" value="ECO:0007669"/>
    <property type="project" value="InterPro"/>
</dbReference>
<evidence type="ECO:0000313" key="2">
    <source>
        <dbReference type="EMBL" id="BCR36578.1"/>
    </source>
</evidence>
<keyword evidence="3" id="KW-1185">Reference proteome</keyword>
<protein>
    <recommendedName>
        <fullName evidence="1">SUF system FeS cluster assembly SufBD core domain-containing protein</fullName>
    </recommendedName>
</protein>
<organism evidence="2 3">
    <name type="scientific">Mariniplasma anaerobium</name>
    <dbReference type="NCBI Taxonomy" id="2735436"/>
    <lineage>
        <taxon>Bacteria</taxon>
        <taxon>Bacillati</taxon>
        <taxon>Mycoplasmatota</taxon>
        <taxon>Mollicutes</taxon>
        <taxon>Acholeplasmatales</taxon>
        <taxon>Acholeplasmataceae</taxon>
        <taxon>Mariniplasma</taxon>
    </lineage>
</organism>
<dbReference type="PANTHER" id="PTHR43575">
    <property type="entry name" value="PROTEIN ABCI7, CHLOROPLASTIC"/>
    <property type="match status" value="1"/>
</dbReference>
<dbReference type="AlphaFoldDB" id="A0A7U9XUW3"/>
<reference evidence="2" key="1">
    <citation type="submission" date="2021-01" db="EMBL/GenBank/DDBJ databases">
        <title>Draft genome sequence of Acholeplasmataceae bacterium strain Mahy22.</title>
        <authorList>
            <person name="Watanabe M."/>
            <person name="Kojima H."/>
            <person name="Fukui M."/>
        </authorList>
    </citation>
    <scope>NUCLEOTIDE SEQUENCE</scope>
    <source>
        <strain evidence="2">Mahy22</strain>
    </source>
</reference>
<dbReference type="EMBL" id="AP024412">
    <property type="protein sequence ID" value="BCR36578.1"/>
    <property type="molecule type" value="Genomic_DNA"/>
</dbReference>
<evidence type="ECO:0000259" key="1">
    <source>
        <dbReference type="Pfam" id="PF01458"/>
    </source>
</evidence>
<dbReference type="SUPFAM" id="SSF101960">
    <property type="entry name" value="Stabilizer of iron transporter SufD"/>
    <property type="match status" value="1"/>
</dbReference>
<evidence type="ECO:0000313" key="3">
    <source>
        <dbReference type="Proteomes" id="UP000620133"/>
    </source>
</evidence>
<dbReference type="Proteomes" id="UP000620133">
    <property type="component" value="Chromosome"/>
</dbReference>
<sequence>MESIIIKNKKILTDIPKDFIFEDHKLTIPKNKQYPEPIKITLQDDNNDSLTIVVSENTSIKIILEVASQDALENNYKLNLIAKENSHVKYLLVSELASEKALLEHYFTAERFASLDLIGGFVSNVIEAKMHVDLVGEGAEVNMRAVAVSSDNHNQTIDVLIVHKAPNTYGNMTNIGIANKQGKIILNGVEKIEKGMKNANAFQTLKGIITSDSAVVEVNPILLIDEYDVKAGHGATIGKIEEDQLYYLQSRGLNRKEAEKLIINGFLQPIIDEIDDEPLRDRFVNLVNSRI</sequence>
<dbReference type="InterPro" id="IPR037284">
    <property type="entry name" value="SUF_FeS_clus_asmbl_SufBD_sf"/>
</dbReference>
<dbReference type="PANTHER" id="PTHR43575:SF1">
    <property type="entry name" value="PROTEIN ABCI7, CHLOROPLASTIC"/>
    <property type="match status" value="1"/>
</dbReference>
<dbReference type="InterPro" id="IPR055346">
    <property type="entry name" value="Fe-S_cluster_assembly_SufBD"/>
</dbReference>
<dbReference type="InterPro" id="IPR000825">
    <property type="entry name" value="SUF_FeS_clus_asmbl_SufBD_core"/>
</dbReference>
<feature type="domain" description="SUF system FeS cluster assembly SufBD core" evidence="1">
    <location>
        <begin position="48"/>
        <end position="266"/>
    </location>
</feature>
<name>A0A7U9XUW3_9MOLU</name>
<proteinExistence type="predicted"/>
<dbReference type="Pfam" id="PF01458">
    <property type="entry name" value="SUFBD_core"/>
    <property type="match status" value="1"/>
</dbReference>
<accession>A0A7U9XUW3</accession>
<dbReference type="RefSeq" id="WP_176239225.1">
    <property type="nucleotide sequence ID" value="NZ_AP024412.1"/>
</dbReference>
<gene>
    <name evidence="2" type="ORF">MPAN_014710</name>
</gene>
<dbReference type="KEGG" id="manr:MPAN_014710"/>